<reference evidence="5" key="1">
    <citation type="submission" date="2016-10" db="EMBL/GenBank/DDBJ databases">
        <authorList>
            <person name="Varghese N."/>
            <person name="Submissions S."/>
        </authorList>
    </citation>
    <scope>NUCLEOTIDE SEQUENCE [LARGE SCALE GENOMIC DNA]</scope>
    <source>
        <strain evidence="5">DSM 19482</strain>
    </source>
</reference>
<evidence type="ECO:0000256" key="1">
    <source>
        <dbReference type="PROSITE-ProRule" id="PRU00169"/>
    </source>
</evidence>
<accession>A0A1U7PZ23</accession>
<dbReference type="GO" id="GO:0000156">
    <property type="term" value="F:phosphorelay response regulator activity"/>
    <property type="evidence" value="ECO:0007669"/>
    <property type="project" value="InterPro"/>
</dbReference>
<sequence length="242" mass="27990">MKKISCLIADDEPMALNLIESYVLKTPFLELKAKCNNAIEAMEVLQEHKDIDLFFLDIQMPDLSGLEFSKLLPQNSKVIFTTAFDQYAIDGYKVNALDYLQKPFDYNEFLNSATKARNYFESQQSVSVGKTAEKRTAFFFVKSEYKQIKINFSEILYIEGLKDYVKIFLKDHPKPVLTLMSLKKLEEELPSENFMRIHRSYIITLDKIEAIERNHIVIGNEQIAIAPNYKDALMDYIGGRSL</sequence>
<feature type="domain" description="HTH LytTR-type" evidence="3">
    <location>
        <begin position="139"/>
        <end position="213"/>
    </location>
</feature>
<dbReference type="EMBL" id="FTPU01000017">
    <property type="protein sequence ID" value="SIT97131.1"/>
    <property type="molecule type" value="Genomic_DNA"/>
</dbReference>
<dbReference type="InterPro" id="IPR007492">
    <property type="entry name" value="LytTR_DNA-bd_dom"/>
</dbReference>
<dbReference type="InterPro" id="IPR011006">
    <property type="entry name" value="CheY-like_superfamily"/>
</dbReference>
<dbReference type="GO" id="GO:0003677">
    <property type="term" value="F:DNA binding"/>
    <property type="evidence" value="ECO:0007669"/>
    <property type="project" value="InterPro"/>
</dbReference>
<dbReference type="Pfam" id="PF00072">
    <property type="entry name" value="Response_reg"/>
    <property type="match status" value="1"/>
</dbReference>
<proteinExistence type="predicted"/>
<dbReference type="Proteomes" id="UP000187261">
    <property type="component" value="Unassembled WGS sequence"/>
</dbReference>
<gene>
    <name evidence="4" type="ORF">SAMN05660493_01840</name>
</gene>
<dbReference type="InterPro" id="IPR046947">
    <property type="entry name" value="LytR-like"/>
</dbReference>
<dbReference type="SUPFAM" id="SSF52172">
    <property type="entry name" value="CheY-like"/>
    <property type="match status" value="1"/>
</dbReference>
<keyword evidence="1" id="KW-0597">Phosphoprotein</keyword>
<dbReference type="RefSeq" id="WP_076783315.1">
    <property type="nucleotide sequence ID" value="NZ_FTPU01000017.1"/>
</dbReference>
<dbReference type="OrthoDB" id="2168082at2"/>
<dbReference type="Gene3D" id="2.40.50.1020">
    <property type="entry name" value="LytTr DNA-binding domain"/>
    <property type="match status" value="1"/>
</dbReference>
<dbReference type="STRING" id="1121284.SAMN05660493_01840"/>
<keyword evidence="5" id="KW-1185">Reference proteome</keyword>
<name>A0A1U7PZ23_9FLAO</name>
<dbReference type="Pfam" id="PF04397">
    <property type="entry name" value="LytTR"/>
    <property type="match status" value="1"/>
</dbReference>
<dbReference type="SMART" id="SM00448">
    <property type="entry name" value="REC"/>
    <property type="match status" value="1"/>
</dbReference>
<dbReference type="PANTHER" id="PTHR37299">
    <property type="entry name" value="TRANSCRIPTIONAL REGULATOR-RELATED"/>
    <property type="match status" value="1"/>
</dbReference>
<dbReference type="PROSITE" id="PS50930">
    <property type="entry name" value="HTH_LYTTR"/>
    <property type="match status" value="1"/>
</dbReference>
<dbReference type="PROSITE" id="PS50110">
    <property type="entry name" value="RESPONSE_REGULATORY"/>
    <property type="match status" value="1"/>
</dbReference>
<dbReference type="SMART" id="SM00850">
    <property type="entry name" value="LytTR"/>
    <property type="match status" value="1"/>
</dbReference>
<dbReference type="AlphaFoldDB" id="A0A1U7PZ23"/>
<feature type="domain" description="Response regulatory" evidence="2">
    <location>
        <begin position="5"/>
        <end position="117"/>
    </location>
</feature>
<dbReference type="Gene3D" id="3.40.50.2300">
    <property type="match status" value="1"/>
</dbReference>
<evidence type="ECO:0000259" key="2">
    <source>
        <dbReference type="PROSITE" id="PS50110"/>
    </source>
</evidence>
<feature type="modified residue" description="4-aspartylphosphate" evidence="1">
    <location>
        <position position="57"/>
    </location>
</feature>
<evidence type="ECO:0000313" key="4">
    <source>
        <dbReference type="EMBL" id="SIT97131.1"/>
    </source>
</evidence>
<evidence type="ECO:0000259" key="3">
    <source>
        <dbReference type="PROSITE" id="PS50930"/>
    </source>
</evidence>
<dbReference type="InterPro" id="IPR001789">
    <property type="entry name" value="Sig_transdc_resp-reg_receiver"/>
</dbReference>
<organism evidence="4 5">
    <name type="scientific">Epilithonimonas bovis DSM 19482</name>
    <dbReference type="NCBI Taxonomy" id="1121284"/>
    <lineage>
        <taxon>Bacteria</taxon>
        <taxon>Pseudomonadati</taxon>
        <taxon>Bacteroidota</taxon>
        <taxon>Flavobacteriia</taxon>
        <taxon>Flavobacteriales</taxon>
        <taxon>Weeksellaceae</taxon>
        <taxon>Chryseobacterium group</taxon>
        <taxon>Epilithonimonas</taxon>
    </lineage>
</organism>
<evidence type="ECO:0000313" key="5">
    <source>
        <dbReference type="Proteomes" id="UP000187261"/>
    </source>
</evidence>
<protein>
    <submittedName>
        <fullName evidence="4">Two component transcriptional regulator, LytTR family</fullName>
    </submittedName>
</protein>
<dbReference type="PANTHER" id="PTHR37299:SF1">
    <property type="entry name" value="STAGE 0 SPORULATION PROTEIN A HOMOLOG"/>
    <property type="match status" value="1"/>
</dbReference>